<feature type="compositionally biased region" description="Polar residues" evidence="1">
    <location>
        <begin position="44"/>
        <end position="54"/>
    </location>
</feature>
<evidence type="ECO:0000313" key="2">
    <source>
        <dbReference type="EMBL" id="GAA1813477.1"/>
    </source>
</evidence>
<organism evidence="2 3">
    <name type="scientific">Luedemannella flava</name>
    <dbReference type="NCBI Taxonomy" id="349316"/>
    <lineage>
        <taxon>Bacteria</taxon>
        <taxon>Bacillati</taxon>
        <taxon>Actinomycetota</taxon>
        <taxon>Actinomycetes</taxon>
        <taxon>Micromonosporales</taxon>
        <taxon>Micromonosporaceae</taxon>
        <taxon>Luedemannella</taxon>
    </lineage>
</organism>
<proteinExistence type="predicted"/>
<gene>
    <name evidence="2" type="ORF">GCM10009682_38330</name>
</gene>
<name>A0ABN2M7X8_9ACTN</name>
<reference evidence="2 3" key="1">
    <citation type="journal article" date="2019" name="Int. J. Syst. Evol. Microbiol.">
        <title>The Global Catalogue of Microorganisms (GCM) 10K type strain sequencing project: providing services to taxonomists for standard genome sequencing and annotation.</title>
        <authorList>
            <consortium name="The Broad Institute Genomics Platform"/>
            <consortium name="The Broad Institute Genome Sequencing Center for Infectious Disease"/>
            <person name="Wu L."/>
            <person name="Ma J."/>
        </authorList>
    </citation>
    <scope>NUCLEOTIDE SEQUENCE [LARGE SCALE GENOMIC DNA]</scope>
    <source>
        <strain evidence="2 3">JCM 13250</strain>
    </source>
</reference>
<accession>A0ABN2M7X8</accession>
<dbReference type="RefSeq" id="WP_344133798.1">
    <property type="nucleotide sequence ID" value="NZ_BAAALT010000122.1"/>
</dbReference>
<keyword evidence="3" id="KW-1185">Reference proteome</keyword>
<feature type="region of interest" description="Disordered" evidence="1">
    <location>
        <begin position="44"/>
        <end position="77"/>
    </location>
</feature>
<protein>
    <submittedName>
        <fullName evidence="2">Uncharacterized protein</fullName>
    </submittedName>
</protein>
<sequence length="77" mass="8024">MVRSPDGDGVRSAAPATATKNGLTLTVDRVYDVAGVWYVDLSVTNNTGTPQKPTVPNFRFYGPAGDDPHAGEPCGSS</sequence>
<evidence type="ECO:0000256" key="1">
    <source>
        <dbReference type="SAM" id="MobiDB-lite"/>
    </source>
</evidence>
<dbReference type="Proteomes" id="UP001500218">
    <property type="component" value="Unassembled WGS sequence"/>
</dbReference>
<comment type="caution">
    <text evidence="2">The sequence shown here is derived from an EMBL/GenBank/DDBJ whole genome shotgun (WGS) entry which is preliminary data.</text>
</comment>
<dbReference type="EMBL" id="BAAALT010000122">
    <property type="protein sequence ID" value="GAA1813477.1"/>
    <property type="molecule type" value="Genomic_DNA"/>
</dbReference>
<evidence type="ECO:0000313" key="3">
    <source>
        <dbReference type="Proteomes" id="UP001500218"/>
    </source>
</evidence>
<feature type="region of interest" description="Disordered" evidence="1">
    <location>
        <begin position="1"/>
        <end position="21"/>
    </location>
</feature>